<protein>
    <recommendedName>
        <fullName evidence="2">thioredoxin-dependent peroxiredoxin</fullName>
        <ecNumber evidence="2">1.11.1.24</ecNumber>
    </recommendedName>
    <alternativeName>
        <fullName evidence="8">Thioredoxin peroxidase</fullName>
    </alternativeName>
    <alternativeName>
        <fullName evidence="10">Thioredoxin-dependent peroxiredoxin Bcp</fullName>
    </alternativeName>
</protein>
<dbReference type="Proteomes" id="UP000198982">
    <property type="component" value="Unassembled WGS sequence"/>
</dbReference>
<dbReference type="CDD" id="cd02970">
    <property type="entry name" value="PRX_like2"/>
    <property type="match status" value="1"/>
</dbReference>
<dbReference type="RefSeq" id="WP_092313753.1">
    <property type="nucleotide sequence ID" value="NZ_FNTJ01000001.1"/>
</dbReference>
<evidence type="ECO:0000256" key="2">
    <source>
        <dbReference type="ARBA" id="ARBA00013017"/>
    </source>
</evidence>
<proteinExistence type="inferred from homology"/>
<dbReference type="GO" id="GO:0005737">
    <property type="term" value="C:cytoplasm"/>
    <property type="evidence" value="ECO:0007669"/>
    <property type="project" value="TreeGrafter"/>
</dbReference>
<keyword evidence="5" id="KW-0560">Oxidoreductase</keyword>
<dbReference type="PANTHER" id="PTHR42801">
    <property type="entry name" value="THIOREDOXIN-DEPENDENT PEROXIDE REDUCTASE"/>
    <property type="match status" value="1"/>
</dbReference>
<evidence type="ECO:0000256" key="6">
    <source>
        <dbReference type="ARBA" id="ARBA00023157"/>
    </source>
</evidence>
<dbReference type="InterPro" id="IPR036249">
    <property type="entry name" value="Thioredoxin-like_sf"/>
</dbReference>
<evidence type="ECO:0000256" key="1">
    <source>
        <dbReference type="ARBA" id="ARBA00003330"/>
    </source>
</evidence>
<dbReference type="InterPro" id="IPR013766">
    <property type="entry name" value="Thioredoxin_domain"/>
</dbReference>
<evidence type="ECO:0000256" key="7">
    <source>
        <dbReference type="ARBA" id="ARBA00023284"/>
    </source>
</evidence>
<dbReference type="GO" id="GO:0008379">
    <property type="term" value="F:thioredoxin peroxidase activity"/>
    <property type="evidence" value="ECO:0007669"/>
    <property type="project" value="TreeGrafter"/>
</dbReference>
<keyword evidence="14" id="KW-1185">Reference proteome</keyword>
<name>A0A1H4MK53_9PSED</name>
<accession>A0A1H4MK53</accession>
<dbReference type="GO" id="GO:0045454">
    <property type="term" value="P:cell redox homeostasis"/>
    <property type="evidence" value="ECO:0007669"/>
    <property type="project" value="TreeGrafter"/>
</dbReference>
<dbReference type="InterPro" id="IPR050924">
    <property type="entry name" value="Peroxiredoxin_BCP/PrxQ"/>
</dbReference>
<sequence>MSLKEKLQGAKQQMAEQLPGEILQKFGASLQSLVDSGLAAKALKAQDKAPLAVLKDPDGQDVDLRQLLDKGPLVLVFYRGLWCPFCNLALSAYQQMVGDLAASGATLVAVSPQTPQSSAKTREALGIRYLLLSDPENRLAKQYGIVFKLEDELDAVYRSLGADLKVFNASHALTLPMASAFVIGQDGVIRHAFINVDYSERVEPQTLIEAVGR</sequence>
<keyword evidence="3" id="KW-0575">Peroxidase</keyword>
<dbReference type="Gene3D" id="3.40.30.10">
    <property type="entry name" value="Glutaredoxin"/>
    <property type="match status" value="1"/>
</dbReference>
<dbReference type="PROSITE" id="PS51352">
    <property type="entry name" value="THIOREDOXIN_2"/>
    <property type="match status" value="1"/>
</dbReference>
<dbReference type="PANTHER" id="PTHR42801:SF7">
    <property type="entry name" value="SLL1159 PROTEIN"/>
    <property type="match status" value="1"/>
</dbReference>
<keyword evidence="4" id="KW-0049">Antioxidant</keyword>
<evidence type="ECO:0000256" key="11">
    <source>
        <dbReference type="ARBA" id="ARBA00049091"/>
    </source>
</evidence>
<reference evidence="14" key="1">
    <citation type="submission" date="2016-10" db="EMBL/GenBank/DDBJ databases">
        <authorList>
            <person name="Varghese N."/>
            <person name="Submissions S."/>
        </authorList>
    </citation>
    <scope>NUCLEOTIDE SEQUENCE [LARGE SCALE GENOMIC DNA]</scope>
    <source>
        <strain evidence="14">DSM 9751</strain>
    </source>
</reference>
<comment type="function">
    <text evidence="1">Thiol-specific peroxidase that catalyzes the reduction of hydrogen peroxide and organic hydroperoxides to water and alcohols, respectively. Plays a role in cell protection against oxidative stress by detoxifying peroxides and as sensor of hydrogen peroxide-mediated signaling events.</text>
</comment>
<dbReference type="EC" id="1.11.1.24" evidence="2"/>
<evidence type="ECO:0000256" key="4">
    <source>
        <dbReference type="ARBA" id="ARBA00022862"/>
    </source>
</evidence>
<evidence type="ECO:0000256" key="3">
    <source>
        <dbReference type="ARBA" id="ARBA00022559"/>
    </source>
</evidence>
<dbReference type="SUPFAM" id="SSF52833">
    <property type="entry name" value="Thioredoxin-like"/>
    <property type="match status" value="1"/>
</dbReference>
<dbReference type="AlphaFoldDB" id="A0A1H4MK53"/>
<feature type="domain" description="Thioredoxin" evidence="12">
    <location>
        <begin position="43"/>
        <end position="213"/>
    </location>
</feature>
<dbReference type="GO" id="GO:0034599">
    <property type="term" value="P:cellular response to oxidative stress"/>
    <property type="evidence" value="ECO:0007669"/>
    <property type="project" value="TreeGrafter"/>
</dbReference>
<comment type="catalytic activity">
    <reaction evidence="11">
        <text>a hydroperoxide + [thioredoxin]-dithiol = an alcohol + [thioredoxin]-disulfide + H2O</text>
        <dbReference type="Rhea" id="RHEA:62620"/>
        <dbReference type="Rhea" id="RHEA-COMP:10698"/>
        <dbReference type="Rhea" id="RHEA-COMP:10700"/>
        <dbReference type="ChEBI" id="CHEBI:15377"/>
        <dbReference type="ChEBI" id="CHEBI:29950"/>
        <dbReference type="ChEBI" id="CHEBI:30879"/>
        <dbReference type="ChEBI" id="CHEBI:35924"/>
        <dbReference type="ChEBI" id="CHEBI:50058"/>
        <dbReference type="EC" id="1.11.1.24"/>
    </reaction>
</comment>
<comment type="similarity">
    <text evidence="9">Belongs to the peroxiredoxin family. BCP/PrxQ subfamily.</text>
</comment>
<evidence type="ECO:0000259" key="12">
    <source>
        <dbReference type="PROSITE" id="PS51352"/>
    </source>
</evidence>
<gene>
    <name evidence="13" type="ORF">SAMN05216178_2435</name>
</gene>
<keyword evidence="7" id="KW-0676">Redox-active center</keyword>
<evidence type="ECO:0000313" key="13">
    <source>
        <dbReference type="EMBL" id="SEB83406.1"/>
    </source>
</evidence>
<dbReference type="InterPro" id="IPR000866">
    <property type="entry name" value="AhpC/TSA"/>
</dbReference>
<evidence type="ECO:0000256" key="5">
    <source>
        <dbReference type="ARBA" id="ARBA00023002"/>
    </source>
</evidence>
<dbReference type="Pfam" id="PF00578">
    <property type="entry name" value="AhpC-TSA"/>
    <property type="match status" value="1"/>
</dbReference>
<evidence type="ECO:0000256" key="10">
    <source>
        <dbReference type="ARBA" id="ARBA00042639"/>
    </source>
</evidence>
<dbReference type="EMBL" id="FNTJ01000001">
    <property type="protein sequence ID" value="SEB83406.1"/>
    <property type="molecule type" value="Genomic_DNA"/>
</dbReference>
<evidence type="ECO:0000313" key="14">
    <source>
        <dbReference type="Proteomes" id="UP000198982"/>
    </source>
</evidence>
<keyword evidence="6" id="KW-1015">Disulfide bond</keyword>
<evidence type="ECO:0000256" key="8">
    <source>
        <dbReference type="ARBA" id="ARBA00032824"/>
    </source>
</evidence>
<organism evidence="13 14">
    <name type="scientific">Pseudomonas saponiphila</name>
    <dbReference type="NCBI Taxonomy" id="556534"/>
    <lineage>
        <taxon>Bacteria</taxon>
        <taxon>Pseudomonadati</taxon>
        <taxon>Pseudomonadota</taxon>
        <taxon>Gammaproteobacteria</taxon>
        <taxon>Pseudomonadales</taxon>
        <taxon>Pseudomonadaceae</taxon>
        <taxon>Pseudomonas</taxon>
    </lineage>
</organism>
<evidence type="ECO:0000256" key="9">
    <source>
        <dbReference type="ARBA" id="ARBA00038489"/>
    </source>
</evidence>